<dbReference type="GO" id="GO:0006261">
    <property type="term" value="P:DNA-templated DNA replication"/>
    <property type="evidence" value="ECO:0007669"/>
    <property type="project" value="InterPro"/>
</dbReference>
<dbReference type="AlphaFoldDB" id="A0AAE4R4Z7"/>
<dbReference type="Gene3D" id="3.30.70.370">
    <property type="match status" value="1"/>
</dbReference>
<dbReference type="Pfam" id="PF00476">
    <property type="entry name" value="DNA_pol_A"/>
    <property type="match status" value="1"/>
</dbReference>
<dbReference type="Gene3D" id="3.30.420.10">
    <property type="entry name" value="Ribonuclease H-like superfamily/Ribonuclease H"/>
    <property type="match status" value="1"/>
</dbReference>
<evidence type="ECO:0000259" key="2">
    <source>
        <dbReference type="SMART" id="SM00482"/>
    </source>
</evidence>
<dbReference type="SMART" id="SM00482">
    <property type="entry name" value="POLAc"/>
    <property type="match status" value="1"/>
</dbReference>
<evidence type="ECO:0000256" key="1">
    <source>
        <dbReference type="ARBA" id="ARBA00007705"/>
    </source>
</evidence>
<dbReference type="SUPFAM" id="SSF56672">
    <property type="entry name" value="DNA/RNA polymerases"/>
    <property type="match status" value="1"/>
</dbReference>
<evidence type="ECO:0000313" key="4">
    <source>
        <dbReference type="Proteomes" id="UP001185922"/>
    </source>
</evidence>
<dbReference type="InterPro" id="IPR002298">
    <property type="entry name" value="DNA_polymerase_A"/>
</dbReference>
<dbReference type="Proteomes" id="UP001185922">
    <property type="component" value="Unassembled WGS sequence"/>
</dbReference>
<dbReference type="PANTHER" id="PTHR10133:SF62">
    <property type="entry name" value="DNA POLYMERASE THETA"/>
    <property type="match status" value="1"/>
</dbReference>
<dbReference type="SUPFAM" id="SSF53098">
    <property type="entry name" value="Ribonuclease H-like"/>
    <property type="match status" value="1"/>
</dbReference>
<comment type="similarity">
    <text evidence="1">Belongs to the DNA polymerase type-A family.</text>
</comment>
<dbReference type="EMBL" id="JAWLKH010000007">
    <property type="protein sequence ID" value="MDV6312097.1"/>
    <property type="molecule type" value="Genomic_DNA"/>
</dbReference>
<dbReference type="GO" id="GO:0006302">
    <property type="term" value="P:double-strand break repair"/>
    <property type="evidence" value="ECO:0007669"/>
    <property type="project" value="TreeGrafter"/>
</dbReference>
<dbReference type="PRINTS" id="PR00868">
    <property type="entry name" value="DNAPOLI"/>
</dbReference>
<sequence>MRDDVLIFDLETDSVDRLYDDVEGFVRIAAYAWGDGPVTVTDDIDELVAAIGRATLVVGHNLLGFDLPALQRYHGLDADRLVEQGRVVDLLVVHRQVDPPLAQGRDKGRYGLDALGHRLLGEGKLTEGSGSALKALATEFGGYGAIPTDDPRYRAYASQDVELTRAIAAHPMTKVDDYVRREHRVLWRLGVMERVGVRIDVAAANRALDEHRQRRNELLETLHERYGVPRTGKASPHATEAGREALGVALQGMGVEPPRTSTGKLALGKERLAALAEEYSDNSELQELVAVLRGIGEQTFAEQALKHLRPDGRVHPSVSAEQATGRLSITQPALTTAGKRSDRLVAQRAVVVPDCDDEVLLSADLSGIDAAALALVSGDPAYIEAAAGDYHNTMAQTVFGDCGWDGTGNHPRRSEAKVLVHGINYGMGARAAAAQAGVSVLEAEDVIRRLDAVYEVLALWRRRMRTEAQEQQVLTTAAGRRVRFTPGREWTQAPAFMGQSTARDLLAAGVLSMPEWLAARIRLIVHDEIVVSVPKDRVDDAARELVDSLQLRGKELRVVEGAPVVRLRAEASQPGENWAACYVG</sequence>
<name>A0AAE4R4Z7_9ACTN</name>
<dbReference type="InterPro" id="IPR012337">
    <property type="entry name" value="RNaseH-like_sf"/>
</dbReference>
<dbReference type="RefSeq" id="WP_317510282.1">
    <property type="nucleotide sequence ID" value="NZ_JAWLKH010000007.1"/>
</dbReference>
<dbReference type="GO" id="GO:0003887">
    <property type="term" value="F:DNA-directed DNA polymerase activity"/>
    <property type="evidence" value="ECO:0007669"/>
    <property type="project" value="InterPro"/>
</dbReference>
<dbReference type="InterPro" id="IPR001098">
    <property type="entry name" value="DNA-dir_DNA_pol_A_palm_dom"/>
</dbReference>
<accession>A0AAE4R4Z7</accession>
<comment type="caution">
    <text evidence="3">The sequence shown here is derived from an EMBL/GenBank/DDBJ whole genome shotgun (WGS) entry which is preliminary data.</text>
</comment>
<dbReference type="InterPro" id="IPR043502">
    <property type="entry name" value="DNA/RNA_pol_sf"/>
</dbReference>
<organism evidence="3 4">
    <name type="scientific">Gordonia amicalis</name>
    <dbReference type="NCBI Taxonomy" id="89053"/>
    <lineage>
        <taxon>Bacteria</taxon>
        <taxon>Bacillati</taxon>
        <taxon>Actinomycetota</taxon>
        <taxon>Actinomycetes</taxon>
        <taxon>Mycobacteriales</taxon>
        <taxon>Gordoniaceae</taxon>
        <taxon>Gordonia</taxon>
    </lineage>
</organism>
<dbReference type="Gene3D" id="1.10.150.20">
    <property type="entry name" value="5' to 3' exonuclease, C-terminal subdomain"/>
    <property type="match status" value="1"/>
</dbReference>
<protein>
    <submittedName>
        <fullName evidence="3">DNA polymerase</fullName>
    </submittedName>
</protein>
<gene>
    <name evidence="3" type="ORF">R3Q15_09400</name>
</gene>
<reference evidence="3" key="1">
    <citation type="submission" date="2023-10" db="EMBL/GenBank/DDBJ databases">
        <title>Development of a sustainable strategy for remediation of hydrocarbon-contaminated territories based on the waste exchange concept.</title>
        <authorList>
            <person name="Krivoruchko A."/>
        </authorList>
    </citation>
    <scope>NUCLEOTIDE SEQUENCE</scope>
    <source>
        <strain evidence="3">IEGM 1279</strain>
    </source>
</reference>
<evidence type="ECO:0000313" key="3">
    <source>
        <dbReference type="EMBL" id="MDV6312097.1"/>
    </source>
</evidence>
<dbReference type="InterPro" id="IPR036397">
    <property type="entry name" value="RNaseH_sf"/>
</dbReference>
<proteinExistence type="inferred from homology"/>
<feature type="domain" description="DNA-directed DNA polymerase family A palm" evidence="2">
    <location>
        <begin position="342"/>
        <end position="537"/>
    </location>
</feature>
<dbReference type="GO" id="GO:0003677">
    <property type="term" value="F:DNA binding"/>
    <property type="evidence" value="ECO:0007669"/>
    <property type="project" value="InterPro"/>
</dbReference>
<dbReference type="PANTHER" id="PTHR10133">
    <property type="entry name" value="DNA POLYMERASE I"/>
    <property type="match status" value="1"/>
</dbReference>